<dbReference type="Pfam" id="PF07648">
    <property type="entry name" value="Kazal_2"/>
    <property type="match status" value="3"/>
</dbReference>
<dbReference type="GO" id="GO:0005576">
    <property type="term" value="C:extracellular region"/>
    <property type="evidence" value="ECO:0007669"/>
    <property type="project" value="TreeGrafter"/>
</dbReference>
<feature type="region of interest" description="Disordered" evidence="4">
    <location>
        <begin position="756"/>
        <end position="786"/>
    </location>
</feature>
<feature type="region of interest" description="Disordered" evidence="4">
    <location>
        <begin position="491"/>
        <end position="512"/>
    </location>
</feature>
<feature type="compositionally biased region" description="Low complexity" evidence="4">
    <location>
        <begin position="682"/>
        <end position="702"/>
    </location>
</feature>
<feature type="compositionally biased region" description="Pro residues" evidence="4">
    <location>
        <begin position="495"/>
        <end position="505"/>
    </location>
</feature>
<protein>
    <recommendedName>
        <fullName evidence="6">Kazal-like domain-containing protein</fullName>
    </recommendedName>
</protein>
<dbReference type="InterPro" id="IPR050653">
    <property type="entry name" value="Prot_Inhib_GrowthFact_Antg"/>
</dbReference>
<feature type="signal peptide" evidence="5">
    <location>
        <begin position="1"/>
        <end position="30"/>
    </location>
</feature>
<keyword evidence="3" id="KW-1015">Disulfide bond</keyword>
<dbReference type="EMBL" id="CH933806">
    <property type="protein sequence ID" value="EDW14686.2"/>
    <property type="molecule type" value="Genomic_DNA"/>
</dbReference>
<dbReference type="SUPFAM" id="SSF100895">
    <property type="entry name" value="Kazal-type serine protease inhibitors"/>
    <property type="match status" value="4"/>
</dbReference>
<sequence>MHQNMTWIGLEPGRAARLLALFTLLAAAAATVDHETMLCASDDTPMCGRSQGEYLLFKNECDLRKAQRENLMGGPLFDVPLHNCLPSCELECEGAAQPVCGVSVATGERKSFRNRCEMMRTSCLTRSDWLVHKWGVCPHGQKQPKQPAHTVLVGRRKRRRPIPCTNVYRPVCASYAGVKSTFSNECLVNAENIRTGRNWRIVSEGLCGEDSTKMKHSRKWKPKTKPRPEMERSKRSYRQVNQLDDFEMAEDAVQIFAPSTFHTQFISKSGIMEKSYSLPARKPYPSDRVRSLSRRIYDSSPMKSRSGYGNELQPARRVSSKPCVFSNEPVCGSFNGESRTFDNVCALMEFSQTVGNAWTILYEGRCRRCDKPCPSKYSPVCAARNGISYTIINECYLERVRCKDPNSNWKITHMGECILPADEVAHNLPPPSPKPSARIPHMLYAVPPTRRSGSSNDTLFTTTFRPRSWGKRRASIPTRAAPSQLRMLRKFKRPTPTPTSKPTPTPTLKDLSNRKIRKIEPIVFQGYKANSCGKAEKAAPIKAPFTAKAWSAKDNWQTPLLPESGKDAYHKRPHHKKAYSEKYAQYSWQLALTTPRPTVSTTTPAPLNTLEGIANAQLLDLDLKSAAEIFGEIEADTEILFMMDSTAATANTIETESTTSAVTKQATTRASTTEAPIASTAYIPTAPPTTTTTTTTAAPPSIEDATEYTPEQETEESSTDLPTSSIFDVATSESLDQSTADDVEATTTIEVTTTTKTNEDAVVSDPSTTSNVDYLSDEPMSTQSDQTSIYGLDKNSLIMRLLRARSGKNMVL</sequence>
<name>B4KB08_DROMO</name>
<feature type="domain" description="Kazal-like" evidence="6">
    <location>
        <begin position="368"/>
        <end position="419"/>
    </location>
</feature>
<keyword evidence="8" id="KW-1185">Reference proteome</keyword>
<dbReference type="AlphaFoldDB" id="B4KB08"/>
<evidence type="ECO:0000256" key="5">
    <source>
        <dbReference type="SAM" id="SignalP"/>
    </source>
</evidence>
<evidence type="ECO:0000259" key="6">
    <source>
        <dbReference type="PROSITE" id="PS51465"/>
    </source>
</evidence>
<dbReference type="CDD" id="cd00104">
    <property type="entry name" value="KAZAL_FS"/>
    <property type="match status" value="2"/>
</dbReference>
<gene>
    <name evidence="7" type="primary">Dmoj\GI24385</name>
    <name evidence="7" type="ORF">Dmoj_GI24385</name>
</gene>
<dbReference type="PROSITE" id="PS51465">
    <property type="entry name" value="KAZAL_2"/>
    <property type="match status" value="1"/>
</dbReference>
<evidence type="ECO:0000313" key="8">
    <source>
        <dbReference type="Proteomes" id="UP000009192"/>
    </source>
</evidence>
<dbReference type="OrthoDB" id="126772at2759"/>
<feature type="region of interest" description="Disordered" evidence="4">
    <location>
        <begin position="682"/>
        <end position="724"/>
    </location>
</feature>
<dbReference type="InterPro" id="IPR002350">
    <property type="entry name" value="Kazal_dom"/>
</dbReference>
<dbReference type="KEGG" id="dmo:Dmoj_GI24385"/>
<dbReference type="PANTHER" id="PTHR10913">
    <property type="entry name" value="FOLLISTATIN-RELATED"/>
    <property type="match status" value="1"/>
</dbReference>
<keyword evidence="1" id="KW-0646">Protease inhibitor</keyword>
<dbReference type="Proteomes" id="UP000009192">
    <property type="component" value="Unassembled WGS sequence"/>
</dbReference>
<feature type="region of interest" description="Disordered" evidence="4">
    <location>
        <begin position="213"/>
        <end position="235"/>
    </location>
</feature>
<keyword evidence="5" id="KW-0732">Signal</keyword>
<evidence type="ECO:0000256" key="4">
    <source>
        <dbReference type="SAM" id="MobiDB-lite"/>
    </source>
</evidence>
<organism evidence="7 8">
    <name type="scientific">Drosophila mojavensis</name>
    <name type="common">Fruit fly</name>
    <dbReference type="NCBI Taxonomy" id="7230"/>
    <lineage>
        <taxon>Eukaryota</taxon>
        <taxon>Metazoa</taxon>
        <taxon>Ecdysozoa</taxon>
        <taxon>Arthropoda</taxon>
        <taxon>Hexapoda</taxon>
        <taxon>Insecta</taxon>
        <taxon>Pterygota</taxon>
        <taxon>Neoptera</taxon>
        <taxon>Endopterygota</taxon>
        <taxon>Diptera</taxon>
        <taxon>Brachycera</taxon>
        <taxon>Muscomorpha</taxon>
        <taxon>Ephydroidea</taxon>
        <taxon>Drosophilidae</taxon>
        <taxon>Drosophila</taxon>
    </lineage>
</organism>
<feature type="compositionally biased region" description="Basic residues" evidence="4">
    <location>
        <begin position="214"/>
        <end position="225"/>
    </location>
</feature>
<evidence type="ECO:0000256" key="1">
    <source>
        <dbReference type="ARBA" id="ARBA00022690"/>
    </source>
</evidence>
<accession>B4KB08</accession>
<keyword evidence="2" id="KW-0722">Serine protease inhibitor</keyword>
<dbReference type="Gene3D" id="3.30.60.30">
    <property type="match status" value="4"/>
</dbReference>
<dbReference type="InParanoid" id="B4KB08"/>
<proteinExistence type="predicted"/>
<dbReference type="SMART" id="SM00280">
    <property type="entry name" value="KAZAL"/>
    <property type="match status" value="4"/>
</dbReference>
<dbReference type="FunCoup" id="B4KB08">
    <property type="interactions" value="13"/>
</dbReference>
<feature type="chain" id="PRO_5006456396" description="Kazal-like domain-containing protein" evidence="5">
    <location>
        <begin position="31"/>
        <end position="812"/>
    </location>
</feature>
<dbReference type="HOGENOM" id="CLU_368918_0_0_1"/>
<feature type="compositionally biased region" description="Acidic residues" evidence="4">
    <location>
        <begin position="704"/>
        <end position="718"/>
    </location>
</feature>
<dbReference type="PANTHER" id="PTHR10913:SF45">
    <property type="entry name" value="FOLLISTATIN, ISOFORM A-RELATED"/>
    <property type="match status" value="1"/>
</dbReference>
<reference evidence="7 8" key="1">
    <citation type="journal article" date="2007" name="Nature">
        <title>Evolution of genes and genomes on the Drosophila phylogeny.</title>
        <authorList>
            <consortium name="Drosophila 12 Genomes Consortium"/>
            <person name="Clark A.G."/>
            <person name="Eisen M.B."/>
            <person name="Smith D.R."/>
            <person name="Bergman C.M."/>
            <person name="Oliver B."/>
            <person name="Markow T.A."/>
            <person name="Kaufman T.C."/>
            <person name="Kellis M."/>
            <person name="Gelbart W."/>
            <person name="Iyer V.N."/>
            <person name="Pollard D.A."/>
            <person name="Sackton T.B."/>
            <person name="Larracuente A.M."/>
            <person name="Singh N.D."/>
            <person name="Abad J.P."/>
            <person name="Abt D.N."/>
            <person name="Adryan B."/>
            <person name="Aguade M."/>
            <person name="Akashi H."/>
            <person name="Anderson W.W."/>
            <person name="Aquadro C.F."/>
            <person name="Ardell D.H."/>
            <person name="Arguello R."/>
            <person name="Artieri C.G."/>
            <person name="Barbash D.A."/>
            <person name="Barker D."/>
            <person name="Barsanti P."/>
            <person name="Batterham P."/>
            <person name="Batzoglou S."/>
            <person name="Begun D."/>
            <person name="Bhutkar A."/>
            <person name="Blanco E."/>
            <person name="Bosak S.A."/>
            <person name="Bradley R.K."/>
            <person name="Brand A.D."/>
            <person name="Brent M.R."/>
            <person name="Brooks A.N."/>
            <person name="Brown R.H."/>
            <person name="Butlin R.K."/>
            <person name="Caggese C."/>
            <person name="Calvi B.R."/>
            <person name="Bernardo de Carvalho A."/>
            <person name="Caspi A."/>
            <person name="Castrezana S."/>
            <person name="Celniker S.E."/>
            <person name="Chang J.L."/>
            <person name="Chapple C."/>
            <person name="Chatterji S."/>
            <person name="Chinwalla A."/>
            <person name="Civetta A."/>
            <person name="Clifton S.W."/>
            <person name="Comeron J.M."/>
            <person name="Costello J.C."/>
            <person name="Coyne J.A."/>
            <person name="Daub J."/>
            <person name="David R.G."/>
            <person name="Delcher A.L."/>
            <person name="Delehaunty K."/>
            <person name="Do C.B."/>
            <person name="Ebling H."/>
            <person name="Edwards K."/>
            <person name="Eickbush T."/>
            <person name="Evans J.D."/>
            <person name="Filipski A."/>
            <person name="Findeiss S."/>
            <person name="Freyhult E."/>
            <person name="Fulton L."/>
            <person name="Fulton R."/>
            <person name="Garcia A.C."/>
            <person name="Gardiner A."/>
            <person name="Garfield D.A."/>
            <person name="Garvin B.E."/>
            <person name="Gibson G."/>
            <person name="Gilbert D."/>
            <person name="Gnerre S."/>
            <person name="Godfrey J."/>
            <person name="Good R."/>
            <person name="Gotea V."/>
            <person name="Gravely B."/>
            <person name="Greenberg A.J."/>
            <person name="Griffiths-Jones S."/>
            <person name="Gross S."/>
            <person name="Guigo R."/>
            <person name="Gustafson E.A."/>
            <person name="Haerty W."/>
            <person name="Hahn M.W."/>
            <person name="Halligan D.L."/>
            <person name="Halpern A.L."/>
            <person name="Halter G.M."/>
            <person name="Han M.V."/>
            <person name="Heger A."/>
            <person name="Hillier L."/>
            <person name="Hinrichs A.S."/>
            <person name="Holmes I."/>
            <person name="Hoskins R.A."/>
            <person name="Hubisz M.J."/>
            <person name="Hultmark D."/>
            <person name="Huntley M.A."/>
            <person name="Jaffe D.B."/>
            <person name="Jagadeeshan S."/>
            <person name="Jeck W.R."/>
            <person name="Johnson J."/>
            <person name="Jones C.D."/>
            <person name="Jordan W.C."/>
            <person name="Karpen G.H."/>
            <person name="Kataoka E."/>
            <person name="Keightley P.D."/>
            <person name="Kheradpour P."/>
            <person name="Kirkness E.F."/>
            <person name="Koerich L.B."/>
            <person name="Kristiansen K."/>
            <person name="Kudrna D."/>
            <person name="Kulathinal R.J."/>
            <person name="Kumar S."/>
            <person name="Kwok R."/>
            <person name="Lander E."/>
            <person name="Langley C.H."/>
            <person name="Lapoint R."/>
            <person name="Lazzaro B.P."/>
            <person name="Lee S.J."/>
            <person name="Levesque L."/>
            <person name="Li R."/>
            <person name="Lin C.F."/>
            <person name="Lin M.F."/>
            <person name="Lindblad-Toh K."/>
            <person name="Llopart A."/>
            <person name="Long M."/>
            <person name="Low L."/>
            <person name="Lozovsky E."/>
            <person name="Lu J."/>
            <person name="Luo M."/>
            <person name="Machado C.A."/>
            <person name="Makalowski W."/>
            <person name="Marzo M."/>
            <person name="Matsuda M."/>
            <person name="Matzkin L."/>
            <person name="McAllister B."/>
            <person name="McBride C.S."/>
            <person name="McKernan B."/>
            <person name="McKernan K."/>
            <person name="Mendez-Lago M."/>
            <person name="Minx P."/>
            <person name="Mollenhauer M.U."/>
            <person name="Montooth K."/>
            <person name="Mount S.M."/>
            <person name="Mu X."/>
            <person name="Myers E."/>
            <person name="Negre B."/>
            <person name="Newfeld S."/>
            <person name="Nielsen R."/>
            <person name="Noor M.A."/>
            <person name="O'Grady P."/>
            <person name="Pachter L."/>
            <person name="Papaceit M."/>
            <person name="Parisi M.J."/>
            <person name="Parisi M."/>
            <person name="Parts L."/>
            <person name="Pedersen J.S."/>
            <person name="Pesole G."/>
            <person name="Phillippy A.M."/>
            <person name="Ponting C.P."/>
            <person name="Pop M."/>
            <person name="Porcelli D."/>
            <person name="Powell J.R."/>
            <person name="Prohaska S."/>
            <person name="Pruitt K."/>
            <person name="Puig M."/>
            <person name="Quesneville H."/>
            <person name="Ram K.R."/>
            <person name="Rand D."/>
            <person name="Rasmussen M.D."/>
            <person name="Reed L.K."/>
            <person name="Reenan R."/>
            <person name="Reily A."/>
            <person name="Remington K.A."/>
            <person name="Rieger T.T."/>
            <person name="Ritchie M.G."/>
            <person name="Robin C."/>
            <person name="Rogers Y.H."/>
            <person name="Rohde C."/>
            <person name="Rozas J."/>
            <person name="Rubenfield M.J."/>
            <person name="Ruiz A."/>
            <person name="Russo S."/>
            <person name="Salzberg S.L."/>
            <person name="Sanchez-Gracia A."/>
            <person name="Saranga D.J."/>
            <person name="Sato H."/>
            <person name="Schaeffer S.W."/>
            <person name="Schatz M.C."/>
            <person name="Schlenke T."/>
            <person name="Schwartz R."/>
            <person name="Segarra C."/>
            <person name="Singh R.S."/>
            <person name="Sirot L."/>
            <person name="Sirota M."/>
            <person name="Sisneros N.B."/>
            <person name="Smith C.D."/>
            <person name="Smith T.F."/>
            <person name="Spieth J."/>
            <person name="Stage D.E."/>
            <person name="Stark A."/>
            <person name="Stephan W."/>
            <person name="Strausberg R.L."/>
            <person name="Strempel S."/>
            <person name="Sturgill D."/>
            <person name="Sutton G."/>
            <person name="Sutton G.G."/>
            <person name="Tao W."/>
            <person name="Teichmann S."/>
            <person name="Tobari Y.N."/>
            <person name="Tomimura Y."/>
            <person name="Tsolas J.M."/>
            <person name="Valente V.L."/>
            <person name="Venter E."/>
            <person name="Venter J.C."/>
            <person name="Vicario S."/>
            <person name="Vieira F.G."/>
            <person name="Vilella A.J."/>
            <person name="Villasante A."/>
            <person name="Walenz B."/>
            <person name="Wang J."/>
            <person name="Wasserman M."/>
            <person name="Watts T."/>
            <person name="Wilson D."/>
            <person name="Wilson R.K."/>
            <person name="Wing R.A."/>
            <person name="Wolfner M.F."/>
            <person name="Wong A."/>
            <person name="Wong G.K."/>
            <person name="Wu C.I."/>
            <person name="Wu G."/>
            <person name="Yamamoto D."/>
            <person name="Yang H.P."/>
            <person name="Yang S.P."/>
            <person name="Yorke J.A."/>
            <person name="Yoshida K."/>
            <person name="Zdobnov E."/>
            <person name="Zhang P."/>
            <person name="Zhang Y."/>
            <person name="Zimin A.V."/>
            <person name="Baldwin J."/>
            <person name="Abdouelleil A."/>
            <person name="Abdulkadir J."/>
            <person name="Abebe A."/>
            <person name="Abera B."/>
            <person name="Abreu J."/>
            <person name="Acer S.C."/>
            <person name="Aftuck L."/>
            <person name="Alexander A."/>
            <person name="An P."/>
            <person name="Anderson E."/>
            <person name="Anderson S."/>
            <person name="Arachi H."/>
            <person name="Azer M."/>
            <person name="Bachantsang P."/>
            <person name="Barry A."/>
            <person name="Bayul T."/>
            <person name="Berlin A."/>
            <person name="Bessette D."/>
            <person name="Bloom T."/>
            <person name="Blye J."/>
            <person name="Boguslavskiy L."/>
            <person name="Bonnet C."/>
            <person name="Boukhgalter B."/>
            <person name="Bourzgui I."/>
            <person name="Brown A."/>
            <person name="Cahill P."/>
            <person name="Channer S."/>
            <person name="Cheshatsang Y."/>
            <person name="Chuda L."/>
            <person name="Citroen M."/>
            <person name="Collymore A."/>
            <person name="Cooke P."/>
            <person name="Costello M."/>
            <person name="D'Aco K."/>
            <person name="Daza R."/>
            <person name="De Haan G."/>
            <person name="DeGray S."/>
            <person name="DeMaso C."/>
            <person name="Dhargay N."/>
            <person name="Dooley K."/>
            <person name="Dooley E."/>
            <person name="Doricent M."/>
            <person name="Dorje P."/>
            <person name="Dorjee K."/>
            <person name="Dupes A."/>
            <person name="Elong R."/>
            <person name="Falk J."/>
            <person name="Farina A."/>
            <person name="Faro S."/>
            <person name="Ferguson D."/>
            <person name="Fisher S."/>
            <person name="Foley C.D."/>
            <person name="Franke A."/>
            <person name="Friedrich D."/>
            <person name="Gadbois L."/>
            <person name="Gearin G."/>
            <person name="Gearin C.R."/>
            <person name="Giannoukos G."/>
            <person name="Goode T."/>
            <person name="Graham J."/>
            <person name="Grandbois E."/>
            <person name="Grewal S."/>
            <person name="Gyaltsen K."/>
            <person name="Hafez N."/>
            <person name="Hagos B."/>
            <person name="Hall J."/>
            <person name="Henson C."/>
            <person name="Hollinger A."/>
            <person name="Honan T."/>
            <person name="Huard M.D."/>
            <person name="Hughes L."/>
            <person name="Hurhula B."/>
            <person name="Husby M.E."/>
            <person name="Kamat A."/>
            <person name="Kanga B."/>
            <person name="Kashin S."/>
            <person name="Khazanovich D."/>
            <person name="Kisner P."/>
            <person name="Lance K."/>
            <person name="Lara M."/>
            <person name="Lee W."/>
            <person name="Lennon N."/>
            <person name="Letendre F."/>
            <person name="LeVine R."/>
            <person name="Lipovsky A."/>
            <person name="Liu X."/>
            <person name="Liu J."/>
            <person name="Liu S."/>
            <person name="Lokyitsang T."/>
            <person name="Lokyitsang Y."/>
            <person name="Lubonja R."/>
            <person name="Lui A."/>
            <person name="MacDonald P."/>
            <person name="Magnisalis V."/>
            <person name="Maru K."/>
            <person name="Matthews C."/>
            <person name="McCusker W."/>
            <person name="McDonough S."/>
            <person name="Mehta T."/>
            <person name="Meldrim J."/>
            <person name="Meneus L."/>
            <person name="Mihai O."/>
            <person name="Mihalev A."/>
            <person name="Mihova T."/>
            <person name="Mittelman R."/>
            <person name="Mlenga V."/>
            <person name="Montmayeur A."/>
            <person name="Mulrain L."/>
            <person name="Navidi A."/>
            <person name="Naylor J."/>
            <person name="Negash T."/>
            <person name="Nguyen T."/>
            <person name="Nguyen N."/>
            <person name="Nicol R."/>
            <person name="Norbu C."/>
            <person name="Norbu N."/>
            <person name="Novod N."/>
            <person name="O'Neill B."/>
            <person name="Osman S."/>
            <person name="Markiewicz E."/>
            <person name="Oyono O.L."/>
            <person name="Patti C."/>
            <person name="Phunkhang P."/>
            <person name="Pierre F."/>
            <person name="Priest M."/>
            <person name="Raghuraman S."/>
            <person name="Rege F."/>
            <person name="Reyes R."/>
            <person name="Rise C."/>
            <person name="Rogov P."/>
            <person name="Ross K."/>
            <person name="Ryan E."/>
            <person name="Settipalli S."/>
            <person name="Shea T."/>
            <person name="Sherpa N."/>
            <person name="Shi L."/>
            <person name="Shih D."/>
            <person name="Sparrow T."/>
            <person name="Spaulding J."/>
            <person name="Stalker J."/>
            <person name="Stange-Thomann N."/>
            <person name="Stavropoulos S."/>
            <person name="Stone C."/>
            <person name="Strader C."/>
            <person name="Tesfaye S."/>
            <person name="Thomson T."/>
            <person name="Thoulutsang Y."/>
            <person name="Thoulutsang D."/>
            <person name="Topham K."/>
            <person name="Topping I."/>
            <person name="Tsamla T."/>
            <person name="Vassiliev H."/>
            <person name="Vo A."/>
            <person name="Wangchuk T."/>
            <person name="Wangdi T."/>
            <person name="Weiand M."/>
            <person name="Wilkinson J."/>
            <person name="Wilson A."/>
            <person name="Yadav S."/>
            <person name="Young G."/>
            <person name="Yu Q."/>
            <person name="Zembek L."/>
            <person name="Zhong D."/>
            <person name="Zimmer A."/>
            <person name="Zwirko Z."/>
            <person name="Jaffe D.B."/>
            <person name="Alvarez P."/>
            <person name="Brockman W."/>
            <person name="Butler J."/>
            <person name="Chin C."/>
            <person name="Gnerre S."/>
            <person name="Grabherr M."/>
            <person name="Kleber M."/>
            <person name="Mauceli E."/>
            <person name="MacCallum I."/>
        </authorList>
    </citation>
    <scope>NUCLEOTIDE SEQUENCE [LARGE SCALE GENOMIC DNA]</scope>
    <source>
        <strain evidence="8">Tucson 15081-1352.22</strain>
    </source>
</reference>
<evidence type="ECO:0000313" key="7">
    <source>
        <dbReference type="EMBL" id="EDW14686.2"/>
    </source>
</evidence>
<evidence type="ECO:0000256" key="3">
    <source>
        <dbReference type="ARBA" id="ARBA00023157"/>
    </source>
</evidence>
<dbReference type="InterPro" id="IPR036058">
    <property type="entry name" value="Kazal_dom_sf"/>
</dbReference>
<feature type="compositionally biased region" description="Polar residues" evidence="4">
    <location>
        <begin position="765"/>
        <end position="786"/>
    </location>
</feature>
<evidence type="ECO:0000256" key="2">
    <source>
        <dbReference type="ARBA" id="ARBA00022900"/>
    </source>
</evidence>
<dbReference type="eggNOG" id="ENOG502SZPN">
    <property type="taxonomic scope" value="Eukaryota"/>
</dbReference>
<dbReference type="GO" id="GO:0007304">
    <property type="term" value="P:chorion-containing eggshell formation"/>
    <property type="evidence" value="ECO:0007669"/>
    <property type="project" value="EnsemblMetazoa"/>
</dbReference>